<gene>
    <name evidence="3" type="primary">uppS_21</name>
    <name evidence="3" type="ORF">SDC9_55614</name>
</gene>
<dbReference type="GO" id="GO:0000287">
    <property type="term" value="F:magnesium ion binding"/>
    <property type="evidence" value="ECO:0007669"/>
    <property type="project" value="TreeGrafter"/>
</dbReference>
<dbReference type="SUPFAM" id="SSF64005">
    <property type="entry name" value="Undecaprenyl diphosphate synthase"/>
    <property type="match status" value="1"/>
</dbReference>
<dbReference type="HAMAP" id="MF_01139">
    <property type="entry name" value="ISPT"/>
    <property type="match status" value="1"/>
</dbReference>
<dbReference type="PANTHER" id="PTHR10291:SF0">
    <property type="entry name" value="DEHYDRODOLICHYL DIPHOSPHATE SYNTHASE 2"/>
    <property type="match status" value="1"/>
</dbReference>
<organism evidence="3">
    <name type="scientific">bioreactor metagenome</name>
    <dbReference type="NCBI Taxonomy" id="1076179"/>
    <lineage>
        <taxon>unclassified sequences</taxon>
        <taxon>metagenomes</taxon>
        <taxon>ecological metagenomes</taxon>
    </lineage>
</organism>
<dbReference type="NCBIfam" id="TIGR00055">
    <property type="entry name" value="uppS"/>
    <property type="match status" value="1"/>
</dbReference>
<evidence type="ECO:0000256" key="2">
    <source>
        <dbReference type="ARBA" id="ARBA00022679"/>
    </source>
</evidence>
<reference evidence="3" key="1">
    <citation type="submission" date="2019-08" db="EMBL/GenBank/DDBJ databases">
        <authorList>
            <person name="Kucharzyk K."/>
            <person name="Murdoch R.W."/>
            <person name="Higgins S."/>
            <person name="Loffler F."/>
        </authorList>
    </citation>
    <scope>NUCLEOTIDE SEQUENCE</scope>
</reference>
<evidence type="ECO:0000313" key="3">
    <source>
        <dbReference type="EMBL" id="MPM09298.1"/>
    </source>
</evidence>
<accession>A0A644X0H2</accession>
<dbReference type="EC" id="2.5.1.-" evidence="3"/>
<name>A0A644X0H2_9ZZZZ</name>
<dbReference type="InterPro" id="IPR036424">
    <property type="entry name" value="UPP_synth-like_sf"/>
</dbReference>
<keyword evidence="2 3" id="KW-0808">Transferase</keyword>
<comment type="caution">
    <text evidence="3">The sequence shown here is derived from an EMBL/GenBank/DDBJ whole genome shotgun (WGS) entry which is preliminary data.</text>
</comment>
<dbReference type="PANTHER" id="PTHR10291">
    <property type="entry name" value="DEHYDRODOLICHYL DIPHOSPHATE SYNTHASE FAMILY MEMBER"/>
    <property type="match status" value="1"/>
</dbReference>
<dbReference type="CDD" id="cd00475">
    <property type="entry name" value="Cis_IPPS"/>
    <property type="match status" value="1"/>
</dbReference>
<dbReference type="GO" id="GO:0008834">
    <property type="term" value="F:ditrans,polycis-undecaprenyl-diphosphate synthase [(2E,6E)-farnesyl-diphosphate specific] activity"/>
    <property type="evidence" value="ECO:0007669"/>
    <property type="project" value="TreeGrafter"/>
</dbReference>
<dbReference type="EMBL" id="VSSQ01001553">
    <property type="protein sequence ID" value="MPM09298.1"/>
    <property type="molecule type" value="Genomic_DNA"/>
</dbReference>
<dbReference type="FunFam" id="3.40.1180.10:FF:000001">
    <property type="entry name" value="(2E,6E)-farnesyl-diphosphate-specific ditrans,polycis-undecaprenyl-diphosphate synthase"/>
    <property type="match status" value="1"/>
</dbReference>
<dbReference type="GO" id="GO:0016094">
    <property type="term" value="P:polyprenol biosynthetic process"/>
    <property type="evidence" value="ECO:0007669"/>
    <property type="project" value="TreeGrafter"/>
</dbReference>
<dbReference type="NCBIfam" id="NF011405">
    <property type="entry name" value="PRK14830.1"/>
    <property type="match status" value="1"/>
</dbReference>
<proteinExistence type="inferred from homology"/>
<protein>
    <submittedName>
        <fullName evidence="3">Isoprenyl transferase</fullName>
        <ecNumber evidence="3">2.5.1.-</ecNumber>
    </submittedName>
</protein>
<dbReference type="InterPro" id="IPR018520">
    <property type="entry name" value="UPP_synth-like_CS"/>
</dbReference>
<dbReference type="PROSITE" id="PS01066">
    <property type="entry name" value="UPP_SYNTHASE"/>
    <property type="match status" value="1"/>
</dbReference>
<dbReference type="Gene3D" id="3.40.1180.10">
    <property type="entry name" value="Decaprenyl diphosphate synthase-like"/>
    <property type="match status" value="1"/>
</dbReference>
<dbReference type="InterPro" id="IPR001441">
    <property type="entry name" value="UPP_synth-like"/>
</dbReference>
<dbReference type="Pfam" id="PF01255">
    <property type="entry name" value="Prenyltransf"/>
    <property type="match status" value="1"/>
</dbReference>
<evidence type="ECO:0000256" key="1">
    <source>
        <dbReference type="ARBA" id="ARBA00001946"/>
    </source>
</evidence>
<dbReference type="AlphaFoldDB" id="A0A644X0H2"/>
<comment type="cofactor">
    <cofactor evidence="1">
        <name>Mg(2+)</name>
        <dbReference type="ChEBI" id="CHEBI:18420"/>
    </cofactor>
</comment>
<dbReference type="GO" id="GO:0005829">
    <property type="term" value="C:cytosol"/>
    <property type="evidence" value="ECO:0007669"/>
    <property type="project" value="TreeGrafter"/>
</dbReference>
<sequence length="252" mass="28544">MALFNRKLHTVSNEEQIDFSCLPRHIAIIMDGNGRWAQKRGLPRTAGHAAGAETFRTIATYCKEIGIGYLTVFAFSTENWKRSETEVSAIMGLLEKYLAEAIEEMEQNRVRMEFFGDLTMLSGKLRNLCQSVQEISASYEGVQVNICLNYGGRDEILRAARAFAADCAEGSADPNHLNEESFAGYLFSRDVPDPDLVIRPSGEVRISNFLLWQSAYSEYYFTDTLWPDFSKEELCRAIASYQHRSRRFGGTD</sequence>